<gene>
    <name evidence="1" type="ORF">ACJMK2_003889</name>
</gene>
<dbReference type="Proteomes" id="UP001634394">
    <property type="component" value="Unassembled WGS sequence"/>
</dbReference>
<dbReference type="AlphaFoldDB" id="A0ABD3Y2F3"/>
<sequence length="166" mass="19195">MDYTEFLLVCGIVMFAYQIHVLCEQEPSTFRFKDKSFPNMTSVYGLNVTCDMNKQKPGSFPSQTWTCADMRVNGSRMAYGYYPNFIGVTNKCTETRGFDELAEVCRAMMRGIDVTRDLWVAYASNAKCDFIDEMRLMLNMTKTGYRWDVMKPGYGWIETLQCMAIK</sequence>
<name>A0ABD3Y2F3_SINWO</name>
<protein>
    <submittedName>
        <fullName evidence="1">Uncharacterized protein</fullName>
    </submittedName>
</protein>
<dbReference type="EMBL" id="JBJQND010000001">
    <property type="protein sequence ID" value="KAL3891637.1"/>
    <property type="molecule type" value="Genomic_DNA"/>
</dbReference>
<comment type="caution">
    <text evidence="1">The sequence shown here is derived from an EMBL/GenBank/DDBJ whole genome shotgun (WGS) entry which is preliminary data.</text>
</comment>
<organism evidence="1 2">
    <name type="scientific">Sinanodonta woodiana</name>
    <name type="common">Chinese pond mussel</name>
    <name type="synonym">Anodonta woodiana</name>
    <dbReference type="NCBI Taxonomy" id="1069815"/>
    <lineage>
        <taxon>Eukaryota</taxon>
        <taxon>Metazoa</taxon>
        <taxon>Spiralia</taxon>
        <taxon>Lophotrochozoa</taxon>
        <taxon>Mollusca</taxon>
        <taxon>Bivalvia</taxon>
        <taxon>Autobranchia</taxon>
        <taxon>Heteroconchia</taxon>
        <taxon>Palaeoheterodonta</taxon>
        <taxon>Unionida</taxon>
        <taxon>Unionoidea</taxon>
        <taxon>Unionidae</taxon>
        <taxon>Unioninae</taxon>
        <taxon>Sinanodonta</taxon>
    </lineage>
</organism>
<evidence type="ECO:0000313" key="2">
    <source>
        <dbReference type="Proteomes" id="UP001634394"/>
    </source>
</evidence>
<keyword evidence="2" id="KW-1185">Reference proteome</keyword>
<proteinExistence type="predicted"/>
<evidence type="ECO:0000313" key="1">
    <source>
        <dbReference type="EMBL" id="KAL3891637.1"/>
    </source>
</evidence>
<reference evidence="1 2" key="1">
    <citation type="submission" date="2024-11" db="EMBL/GenBank/DDBJ databases">
        <title>Chromosome-level genome assembly of the freshwater bivalve Anodonta woodiana.</title>
        <authorList>
            <person name="Chen X."/>
        </authorList>
    </citation>
    <scope>NUCLEOTIDE SEQUENCE [LARGE SCALE GENOMIC DNA]</scope>
    <source>
        <strain evidence="1">MN2024</strain>
        <tissue evidence="1">Gills</tissue>
    </source>
</reference>
<accession>A0ABD3Y2F3</accession>